<evidence type="ECO:0000313" key="9">
    <source>
        <dbReference type="Proteomes" id="UP001595843"/>
    </source>
</evidence>
<evidence type="ECO:0000256" key="4">
    <source>
        <dbReference type="ARBA" id="ARBA00022695"/>
    </source>
</evidence>
<dbReference type="Pfam" id="PF13155">
    <property type="entry name" value="Toprim_2"/>
    <property type="match status" value="1"/>
</dbReference>
<dbReference type="Gene3D" id="3.90.580.10">
    <property type="entry name" value="Zinc finger, CHC2-type domain"/>
    <property type="match status" value="1"/>
</dbReference>
<dbReference type="EMBL" id="JBHSAP010000002">
    <property type="protein sequence ID" value="MFC4075262.1"/>
    <property type="molecule type" value="Genomic_DNA"/>
</dbReference>
<dbReference type="PROSITE" id="PS50880">
    <property type="entry name" value="TOPRIM"/>
    <property type="match status" value="1"/>
</dbReference>
<dbReference type="InterPro" id="IPR006171">
    <property type="entry name" value="TOPRIM_dom"/>
</dbReference>
<evidence type="ECO:0000259" key="7">
    <source>
        <dbReference type="PROSITE" id="PS50880"/>
    </source>
</evidence>
<dbReference type="SMART" id="SM00493">
    <property type="entry name" value="TOPRIM"/>
    <property type="match status" value="1"/>
</dbReference>
<dbReference type="PANTHER" id="PTHR30313">
    <property type="entry name" value="DNA PRIMASE"/>
    <property type="match status" value="1"/>
</dbReference>
<keyword evidence="9" id="KW-1185">Reference proteome</keyword>
<sequence>MWEEKENGQIIGLTLEDLKNHPRNEFGPRGGRNGRERWFCPVHGSDRQRSFQVNIHSGHFKCFSCGVWGYIDEINKNRPALYKKQNPRKREPFRRQHSLVTNRNHTDYFQKAQELSRYLKQQDDDGIAVRYLKWRGISKETALRFGLGFAGWGKWPHYSKDGRFARQWKRGRLVFPHTDNEGRTINLYGRAIGANDVPHKDRHDNLPGPKGAFNAVAFQRSEVFVTEGAFDALSLIQAGYNAVAIFGISGFNADWVESDEVIFCFDQDDAGDAWRFLAVELLRRGKRVSYLDPASYKGYKDINDLWALEGQIEIITNRIKPQGITG</sequence>
<dbReference type="InterPro" id="IPR050219">
    <property type="entry name" value="DnaG_primase"/>
</dbReference>
<dbReference type="InterPro" id="IPR034151">
    <property type="entry name" value="TOPRIM_DnaG_bac"/>
</dbReference>
<proteinExistence type="predicted"/>
<evidence type="ECO:0000256" key="1">
    <source>
        <dbReference type="ARBA" id="ARBA00022478"/>
    </source>
</evidence>
<organism evidence="8 9">
    <name type="scientific">Salinithrix halophila</name>
    <dbReference type="NCBI Taxonomy" id="1485204"/>
    <lineage>
        <taxon>Bacteria</taxon>
        <taxon>Bacillati</taxon>
        <taxon>Bacillota</taxon>
        <taxon>Bacilli</taxon>
        <taxon>Bacillales</taxon>
        <taxon>Thermoactinomycetaceae</taxon>
        <taxon>Salinithrix</taxon>
    </lineage>
</organism>
<keyword evidence="5" id="KW-0235">DNA replication</keyword>
<evidence type="ECO:0000256" key="5">
    <source>
        <dbReference type="ARBA" id="ARBA00022705"/>
    </source>
</evidence>
<dbReference type="RefSeq" id="WP_380701009.1">
    <property type="nucleotide sequence ID" value="NZ_JBHSAP010000002.1"/>
</dbReference>
<comment type="caution">
    <text evidence="8">The sequence shown here is derived from an EMBL/GenBank/DDBJ whole genome shotgun (WGS) entry which is preliminary data.</text>
</comment>
<accession>A0ABV8JBX5</accession>
<dbReference type="CDD" id="cd03364">
    <property type="entry name" value="TOPRIM_DnaG_primases"/>
    <property type="match status" value="1"/>
</dbReference>
<keyword evidence="6" id="KW-0804">Transcription</keyword>
<dbReference type="Proteomes" id="UP001595843">
    <property type="component" value="Unassembled WGS sequence"/>
</dbReference>
<feature type="domain" description="Toprim" evidence="7">
    <location>
        <begin position="221"/>
        <end position="293"/>
    </location>
</feature>
<keyword evidence="4" id="KW-0548">Nucleotidyltransferase</keyword>
<dbReference type="SUPFAM" id="SSF57783">
    <property type="entry name" value="Zinc beta-ribbon"/>
    <property type="match status" value="1"/>
</dbReference>
<evidence type="ECO:0000313" key="8">
    <source>
        <dbReference type="EMBL" id="MFC4075262.1"/>
    </source>
</evidence>
<protein>
    <submittedName>
        <fullName evidence="8">Toprim domain-containing protein</fullName>
    </submittedName>
</protein>
<gene>
    <name evidence="8" type="ORF">ACFOUO_00290</name>
</gene>
<dbReference type="Gene3D" id="3.40.1360.10">
    <property type="match status" value="1"/>
</dbReference>
<evidence type="ECO:0000256" key="2">
    <source>
        <dbReference type="ARBA" id="ARBA00022515"/>
    </source>
</evidence>
<keyword evidence="3" id="KW-0808">Transferase</keyword>
<dbReference type="SUPFAM" id="SSF56731">
    <property type="entry name" value="DNA primase core"/>
    <property type="match status" value="1"/>
</dbReference>
<dbReference type="PANTHER" id="PTHR30313:SF2">
    <property type="entry name" value="DNA PRIMASE"/>
    <property type="match status" value="1"/>
</dbReference>
<name>A0ABV8JBX5_9BACL</name>
<dbReference type="InterPro" id="IPR036977">
    <property type="entry name" value="DNA_primase_Znf_CHC2"/>
</dbReference>
<keyword evidence="1" id="KW-0240">DNA-directed RNA polymerase</keyword>
<evidence type="ECO:0000256" key="6">
    <source>
        <dbReference type="ARBA" id="ARBA00023163"/>
    </source>
</evidence>
<evidence type="ECO:0000256" key="3">
    <source>
        <dbReference type="ARBA" id="ARBA00022679"/>
    </source>
</evidence>
<reference evidence="9" key="1">
    <citation type="journal article" date="2019" name="Int. J. Syst. Evol. Microbiol.">
        <title>The Global Catalogue of Microorganisms (GCM) 10K type strain sequencing project: providing services to taxonomists for standard genome sequencing and annotation.</title>
        <authorList>
            <consortium name="The Broad Institute Genomics Platform"/>
            <consortium name="The Broad Institute Genome Sequencing Center for Infectious Disease"/>
            <person name="Wu L."/>
            <person name="Ma J."/>
        </authorList>
    </citation>
    <scope>NUCLEOTIDE SEQUENCE [LARGE SCALE GENOMIC DNA]</scope>
    <source>
        <strain evidence="9">IBRC-M 10813</strain>
    </source>
</reference>
<keyword evidence="2" id="KW-0639">Primosome</keyword>